<dbReference type="GeneID" id="30966946"/>
<dbReference type="Pfam" id="PF12519">
    <property type="entry name" value="MDM10"/>
    <property type="match status" value="1"/>
</dbReference>
<dbReference type="HAMAP" id="MF_03102">
    <property type="entry name" value="Mdm10"/>
    <property type="match status" value="1"/>
</dbReference>
<keyword evidence="2 6" id="KW-0812">Transmembrane</keyword>
<evidence type="ECO:0000256" key="1">
    <source>
        <dbReference type="ARBA" id="ARBA00022452"/>
    </source>
</evidence>
<dbReference type="FunCoup" id="A0A1D2VG12">
    <property type="interactions" value="63"/>
</dbReference>
<protein>
    <recommendedName>
        <fullName evidence="6">Mitochondrial distribution and morphology protein 10</fullName>
    </recommendedName>
    <alternativeName>
        <fullName evidence="6">Mitochondrial inheritance component MDM10</fullName>
    </alternativeName>
</protein>
<dbReference type="InParanoid" id="A0A1D2VG12"/>
<accession>A0A1D2VG12</accession>
<name>A0A1D2VG12_9ASCO</name>
<evidence type="ECO:0000256" key="2">
    <source>
        <dbReference type="ARBA" id="ARBA00022692"/>
    </source>
</evidence>
<dbReference type="RefSeq" id="XP_020046925.1">
    <property type="nucleotide sequence ID" value="XM_020193310.1"/>
</dbReference>
<dbReference type="GO" id="GO:0032865">
    <property type="term" value="C:ERMES complex"/>
    <property type="evidence" value="ECO:0007669"/>
    <property type="project" value="UniProtKB-UniRule"/>
</dbReference>
<dbReference type="GO" id="GO:0051654">
    <property type="term" value="P:establishment of mitochondrion localization"/>
    <property type="evidence" value="ECO:0007669"/>
    <property type="project" value="TreeGrafter"/>
</dbReference>
<comment type="similarity">
    <text evidence="6">Belongs to the MDM10 family.</text>
</comment>
<evidence type="ECO:0000256" key="6">
    <source>
        <dbReference type="HAMAP-Rule" id="MF_03102"/>
    </source>
</evidence>
<keyword evidence="5 6" id="KW-0472">Membrane</keyword>
<comment type="function">
    <text evidence="6">Component of the ERMES/MDM complex, which serves as a molecular tether to connect the endoplasmic reticulum and mitochondria. Components of this complex are involved in the control of mitochondrial shape and protein biogenesis and may function in phospholipid exchange. MDM10 is involved in the late assembly steps of the general translocase of the mitochondrial outer membrane (TOM complex). Functions in the TOM40-specific route of the assembly of outer membrane beta-barrel proteins, including the association of TOM40 with the receptor TOM22 and small TOM proteins. Can associate with the SAM(core) complex as well as the MDM12-MMM1 complex, both involved in late steps of the major beta-barrel assembly pathway, that is responsible for biogenesis of all outer membrane beta-barrel proteins. May act as a switch that shuttles between both complexes and channels precursor proteins into the TOM40-specific pathway. Plays a role in mitochondrial morphology and in the inheritance of mitochondria.</text>
</comment>
<evidence type="ECO:0000313" key="7">
    <source>
        <dbReference type="EMBL" id="ODV60618.1"/>
    </source>
</evidence>
<dbReference type="GO" id="GO:0015914">
    <property type="term" value="P:phospholipid transport"/>
    <property type="evidence" value="ECO:0007669"/>
    <property type="project" value="TreeGrafter"/>
</dbReference>
<comment type="subunit">
    <text evidence="6">Component of the ER-mitochondria encounter structure (ERMES) or MDM complex, composed of MMM1, MDM10, MDM12 and MDM34. Associates with the mitochondrial outer membrane sorting assembly machinery SAM(core) complex.</text>
</comment>
<dbReference type="GO" id="GO:0045040">
    <property type="term" value="P:protein insertion into mitochondrial outer membrane"/>
    <property type="evidence" value="ECO:0007669"/>
    <property type="project" value="UniProtKB-UniRule"/>
</dbReference>
<dbReference type="GO" id="GO:0070096">
    <property type="term" value="P:mitochondrial outer membrane translocase complex assembly"/>
    <property type="evidence" value="ECO:0007669"/>
    <property type="project" value="UniProtKB-UniRule"/>
</dbReference>
<comment type="subcellular location">
    <subcellularLocation>
        <location evidence="6">Mitochondrion outer membrane</location>
        <topology evidence="6">Multi-pass membrane protein</topology>
    </subcellularLocation>
    <text evidence="6">The ERMES/MDM complex localizes to a few discrete foci (around 10 per single cell), that represent mitochondria-endoplasmic reticulum junctions. These foci are often found next to mtDNA nucleoids.</text>
</comment>
<dbReference type="InterPro" id="IPR027539">
    <property type="entry name" value="Mdm10"/>
</dbReference>
<keyword evidence="4 6" id="KW-0496">Mitochondrion</keyword>
<dbReference type="GO" id="GO:1990456">
    <property type="term" value="P:mitochondrion-endoplasmic reticulum membrane tethering"/>
    <property type="evidence" value="ECO:0007669"/>
    <property type="project" value="UniProtKB-UniRule"/>
</dbReference>
<dbReference type="PANTHER" id="PTHR28035:SF1">
    <property type="entry name" value="MITOCHONDRIAL DISTRIBUTION AND MORPHOLOGY PROTEIN 10"/>
    <property type="match status" value="1"/>
</dbReference>
<comment type="domain">
    <text evidence="6">Lacks alpha-helical transmembrane segments, suggesting that it resides in the membrane via beta-sheet conformations similar to those predicted for other outer membrane proteins and porin.</text>
</comment>
<dbReference type="PANTHER" id="PTHR28035">
    <property type="entry name" value="MITOCHONDRIAL DISTRIBUTION AND MORPHOLOGY PROTEIN 10"/>
    <property type="match status" value="1"/>
</dbReference>
<proteinExistence type="inferred from homology"/>
<gene>
    <name evidence="6" type="primary">MDM10</name>
    <name evidence="7" type="ORF">ASCRUDRAFT_76016</name>
</gene>
<dbReference type="Proteomes" id="UP000095038">
    <property type="component" value="Unassembled WGS sequence"/>
</dbReference>
<evidence type="ECO:0000256" key="4">
    <source>
        <dbReference type="ARBA" id="ARBA00023128"/>
    </source>
</evidence>
<sequence>MEYVTRCFDSSVAWDEDNLYPSITSSSDVLIDFKLPQGLKFSISSLSSPNFANSLGLSNFNYINGSLSYLYSSIDLHNVASSKGVLLQDAIQNYKFIQPLHQLNKQLADHTASVASNRNPMLLYGKLYFPGNILETLFIKKFSSNTKLLVKCLSSKNLKNNGIMTLYLQQNALKYSRELIYSTNESLIGLRFLYNFGSTYFKDANQKRIQKRIQNQNTAFNNSELLINEFNHLNDSHNKFYNHSKFSMGAELWYGILNMSPGLSSSLRYTTYSTYTGKPLTMTLTCNPIIGHLTSSYTVKTSLNSTFSSKFDFNVYSYESNLSLGCELWKYDGNISNEVDKILLNSPDKNSQPTYTNTFDSNNEYKSFTERNISNFKNVFSNLKFSQLLKLSTSLNDRNLNLLYEGKFKDFLFEFGISIKNFIPCKSNYSNSLTSPVNNNVLTQANILLKSNTSDTTNTTNTINTNTNNSAFTLPEIAQIGFHFQYSS</sequence>
<evidence type="ECO:0000313" key="8">
    <source>
        <dbReference type="Proteomes" id="UP000095038"/>
    </source>
</evidence>
<dbReference type="GO" id="GO:0001401">
    <property type="term" value="C:SAM complex"/>
    <property type="evidence" value="ECO:0007669"/>
    <property type="project" value="TreeGrafter"/>
</dbReference>
<keyword evidence="1 6" id="KW-1134">Transmembrane beta strand</keyword>
<keyword evidence="3 6" id="KW-1000">Mitochondrion outer membrane</keyword>
<organism evidence="7 8">
    <name type="scientific">Ascoidea rubescens DSM 1968</name>
    <dbReference type="NCBI Taxonomy" id="1344418"/>
    <lineage>
        <taxon>Eukaryota</taxon>
        <taxon>Fungi</taxon>
        <taxon>Dikarya</taxon>
        <taxon>Ascomycota</taxon>
        <taxon>Saccharomycotina</taxon>
        <taxon>Saccharomycetes</taxon>
        <taxon>Ascoideaceae</taxon>
        <taxon>Ascoidea</taxon>
    </lineage>
</organism>
<keyword evidence="8" id="KW-1185">Reference proteome</keyword>
<dbReference type="AlphaFoldDB" id="A0A1D2VG12"/>
<evidence type="ECO:0000256" key="3">
    <source>
        <dbReference type="ARBA" id="ARBA00022787"/>
    </source>
</evidence>
<dbReference type="EMBL" id="KV454481">
    <property type="protein sequence ID" value="ODV60618.1"/>
    <property type="molecule type" value="Genomic_DNA"/>
</dbReference>
<evidence type="ECO:0000256" key="5">
    <source>
        <dbReference type="ARBA" id="ARBA00023136"/>
    </source>
</evidence>
<dbReference type="STRING" id="1344418.A0A1D2VG12"/>
<reference evidence="8" key="1">
    <citation type="submission" date="2016-05" db="EMBL/GenBank/DDBJ databases">
        <title>Comparative genomics of biotechnologically important yeasts.</title>
        <authorList>
            <consortium name="DOE Joint Genome Institute"/>
            <person name="Riley R."/>
            <person name="Haridas S."/>
            <person name="Wolfe K.H."/>
            <person name="Lopes M.R."/>
            <person name="Hittinger C.T."/>
            <person name="Goker M."/>
            <person name="Salamov A."/>
            <person name="Wisecaver J."/>
            <person name="Long T.M."/>
            <person name="Aerts A.L."/>
            <person name="Barry K."/>
            <person name="Choi C."/>
            <person name="Clum A."/>
            <person name="Coughlan A.Y."/>
            <person name="Deshpande S."/>
            <person name="Douglass A.P."/>
            <person name="Hanson S.J."/>
            <person name="Klenk H.-P."/>
            <person name="Labutti K."/>
            <person name="Lapidus A."/>
            <person name="Lindquist E."/>
            <person name="Lipzen A."/>
            <person name="Meier-Kolthoff J.P."/>
            <person name="Ohm R.A."/>
            <person name="Otillar R.P."/>
            <person name="Pangilinan J."/>
            <person name="Peng Y."/>
            <person name="Rokas A."/>
            <person name="Rosa C.A."/>
            <person name="Scheuner C."/>
            <person name="Sibirny A.A."/>
            <person name="Slot J.C."/>
            <person name="Stielow J.B."/>
            <person name="Sun H."/>
            <person name="Kurtzman C.P."/>
            <person name="Blackwell M."/>
            <person name="Grigoriev I.V."/>
            <person name="Jeffries T.W."/>
        </authorList>
    </citation>
    <scope>NUCLEOTIDE SEQUENCE [LARGE SCALE GENOMIC DNA]</scope>
    <source>
        <strain evidence="8">DSM 1968</strain>
    </source>
</reference>
<dbReference type="OrthoDB" id="2103793at2759"/>